<proteinExistence type="inferred from homology"/>
<evidence type="ECO:0000256" key="1">
    <source>
        <dbReference type="ARBA" id="ARBA00004232"/>
    </source>
</evidence>
<dbReference type="GO" id="GO:0016787">
    <property type="term" value="F:hydrolase activity"/>
    <property type="evidence" value="ECO:0007669"/>
    <property type="project" value="UniProtKB-KW"/>
</dbReference>
<feature type="transmembrane region" description="Helical" evidence="14">
    <location>
        <begin position="28"/>
        <end position="48"/>
    </location>
</feature>
<dbReference type="GO" id="GO:0005816">
    <property type="term" value="C:spindle pole body"/>
    <property type="evidence" value="ECO:0007669"/>
    <property type="project" value="TreeGrafter"/>
</dbReference>
<keyword evidence="9" id="KW-0811">Translocation</keyword>
<dbReference type="GO" id="GO:0003724">
    <property type="term" value="F:RNA helicase activity"/>
    <property type="evidence" value="ECO:0007669"/>
    <property type="project" value="UniProtKB-EC"/>
</dbReference>
<keyword evidence="4" id="KW-0813">Transport</keyword>
<dbReference type="GO" id="GO:0070762">
    <property type="term" value="C:nuclear pore transmembrane ring"/>
    <property type="evidence" value="ECO:0007669"/>
    <property type="project" value="TreeGrafter"/>
</dbReference>
<evidence type="ECO:0000256" key="12">
    <source>
        <dbReference type="ARBA" id="ARBA00023242"/>
    </source>
</evidence>
<dbReference type="GO" id="GO:0031965">
    <property type="term" value="C:nuclear membrane"/>
    <property type="evidence" value="ECO:0007669"/>
    <property type="project" value="UniProtKB-SubCell"/>
</dbReference>
<evidence type="ECO:0000313" key="16">
    <source>
        <dbReference type="Proteomes" id="UP001151516"/>
    </source>
</evidence>
<dbReference type="AlphaFoldDB" id="A0A9W8L359"/>
<keyword evidence="11 14" id="KW-0472">Membrane</keyword>
<dbReference type="GO" id="GO:0051028">
    <property type="term" value="P:mRNA transport"/>
    <property type="evidence" value="ECO:0007669"/>
    <property type="project" value="UniProtKB-KW"/>
</dbReference>
<comment type="caution">
    <text evidence="15">The sequence shown here is derived from an EMBL/GenBank/DDBJ whole genome shotgun (WGS) entry which is preliminary data.</text>
</comment>
<keyword evidence="6" id="KW-0509">mRNA transport</keyword>
<name>A0A9W8L359_9FUNG</name>
<feature type="transmembrane region" description="Helical" evidence="14">
    <location>
        <begin position="109"/>
        <end position="134"/>
    </location>
</feature>
<dbReference type="PANTHER" id="PTHR13269:SF6">
    <property type="entry name" value="NUCLEOPORIN NDC1"/>
    <property type="match status" value="1"/>
</dbReference>
<evidence type="ECO:0000256" key="3">
    <source>
        <dbReference type="ARBA" id="ARBA00005760"/>
    </source>
</evidence>
<gene>
    <name evidence="15" type="primary">NDC1</name>
    <name evidence="15" type="ORF">IWW39_004670</name>
</gene>
<keyword evidence="7" id="KW-0653">Protein transport</keyword>
<keyword evidence="12" id="KW-0539">Nucleus</keyword>
<dbReference type="Proteomes" id="UP001151516">
    <property type="component" value="Unassembled WGS sequence"/>
</dbReference>
<feature type="transmembrane region" description="Helical" evidence="14">
    <location>
        <begin position="68"/>
        <end position="88"/>
    </location>
</feature>
<keyword evidence="16" id="KW-1185">Reference proteome</keyword>
<accession>A0A9W8L359</accession>
<protein>
    <submittedName>
        <fullName evidence="15">Nuclear pore complex subunit</fullName>
        <ecNumber evidence="15">3.6.4.13</ecNumber>
    </submittedName>
</protein>
<evidence type="ECO:0000256" key="11">
    <source>
        <dbReference type="ARBA" id="ARBA00023136"/>
    </source>
</evidence>
<feature type="transmembrane region" description="Helical" evidence="14">
    <location>
        <begin position="253"/>
        <end position="273"/>
    </location>
</feature>
<evidence type="ECO:0000256" key="6">
    <source>
        <dbReference type="ARBA" id="ARBA00022816"/>
    </source>
</evidence>
<reference evidence="15" key="1">
    <citation type="submission" date="2022-07" db="EMBL/GenBank/DDBJ databases">
        <title>Phylogenomic reconstructions and comparative analyses of Kickxellomycotina fungi.</title>
        <authorList>
            <person name="Reynolds N.K."/>
            <person name="Stajich J.E."/>
            <person name="Barry K."/>
            <person name="Grigoriev I.V."/>
            <person name="Crous P."/>
            <person name="Smith M.E."/>
        </authorList>
    </citation>
    <scope>NUCLEOTIDE SEQUENCE</scope>
    <source>
        <strain evidence="15">CBS 109367</strain>
    </source>
</reference>
<evidence type="ECO:0000256" key="13">
    <source>
        <dbReference type="SAM" id="MobiDB-lite"/>
    </source>
</evidence>
<dbReference type="PANTHER" id="PTHR13269">
    <property type="entry name" value="NUCLEOPORIN NDC1"/>
    <property type="match status" value="1"/>
</dbReference>
<evidence type="ECO:0000313" key="15">
    <source>
        <dbReference type="EMBL" id="KAJ2684836.1"/>
    </source>
</evidence>
<dbReference type="GO" id="GO:0015031">
    <property type="term" value="P:protein transport"/>
    <property type="evidence" value="ECO:0007669"/>
    <property type="project" value="UniProtKB-KW"/>
</dbReference>
<organism evidence="15 16">
    <name type="scientific">Coemansia spiralis</name>
    <dbReference type="NCBI Taxonomy" id="417178"/>
    <lineage>
        <taxon>Eukaryota</taxon>
        <taxon>Fungi</taxon>
        <taxon>Fungi incertae sedis</taxon>
        <taxon>Zoopagomycota</taxon>
        <taxon>Kickxellomycotina</taxon>
        <taxon>Kickxellomycetes</taxon>
        <taxon>Kickxellales</taxon>
        <taxon>Kickxellaceae</taxon>
        <taxon>Coemansia</taxon>
    </lineage>
</organism>
<keyword evidence="15" id="KW-0378">Hydrolase</keyword>
<keyword evidence="8 14" id="KW-1133">Transmembrane helix</keyword>
<dbReference type="EC" id="3.6.4.13" evidence="15"/>
<sequence>MMYQAARNQANASADFAKLGNKQLGKRFLRACSYELLFAYLIAVAASINLKNGRYSVLVGLFSARTIGYTAASYLVGLATLVVHGQLFRVTRSPHSSHFPKLQRLLRSPAATGTAIGAYTAMSYFMMVVHGWMFGGHATRMWLYPEGSYGPPQLNPAWLASCVLATVLGCSYGAQLVMDERLQLSFPAVDQGRVYVLKDRLPGGFARALAFAFGVQWRFCLVYFFSGWCIYRSVCGVLARAMTTSAYGMSNPLLSPSGLAFWLLSGTLTTLAWELAHRLFEVVATEPTRICSLSQDPNACLLNGLRHRDSPLIQHLAYQELYRLTMFSAEQRKGLLTDIDRQEGTMWRLVSAQCMDVIRTATGQLRAQNPPKESKPPGPSKLPAKPTEPPAQSRAGGAPMKDILQQGRKAGQALPLAPAKPTVAPQELFGPEAQGLEKYVLTLVIDMLVQSTVGQRILKRSLRAQSTSALSNFQLQVWAVRSLMRLVECSISEDSFGLVQKDIALVLSTMFAYLAELERCVASHSGGPGCADYTVQTTNRQALAMVQVVRNSLYAFTTRFYVYLEALKLPQDVGRQLQVFANFQA</sequence>
<evidence type="ECO:0000256" key="10">
    <source>
        <dbReference type="ARBA" id="ARBA00023132"/>
    </source>
</evidence>
<dbReference type="GO" id="GO:0030674">
    <property type="term" value="F:protein-macromolecule adaptor activity"/>
    <property type="evidence" value="ECO:0007669"/>
    <property type="project" value="TreeGrafter"/>
</dbReference>
<dbReference type="GO" id="GO:0006999">
    <property type="term" value="P:nuclear pore organization"/>
    <property type="evidence" value="ECO:0007669"/>
    <property type="project" value="TreeGrafter"/>
</dbReference>
<evidence type="ECO:0000256" key="9">
    <source>
        <dbReference type="ARBA" id="ARBA00023010"/>
    </source>
</evidence>
<keyword evidence="10" id="KW-0906">Nuclear pore complex</keyword>
<dbReference type="Pfam" id="PF09531">
    <property type="entry name" value="Ndc1_Nup"/>
    <property type="match status" value="1"/>
</dbReference>
<evidence type="ECO:0000256" key="8">
    <source>
        <dbReference type="ARBA" id="ARBA00022989"/>
    </source>
</evidence>
<evidence type="ECO:0000256" key="7">
    <source>
        <dbReference type="ARBA" id="ARBA00022927"/>
    </source>
</evidence>
<feature type="transmembrane region" description="Helical" evidence="14">
    <location>
        <begin position="208"/>
        <end position="233"/>
    </location>
</feature>
<feature type="region of interest" description="Disordered" evidence="13">
    <location>
        <begin position="362"/>
        <end position="398"/>
    </location>
</feature>
<evidence type="ECO:0000256" key="2">
    <source>
        <dbReference type="ARBA" id="ARBA00004567"/>
    </source>
</evidence>
<keyword evidence="5 14" id="KW-0812">Transmembrane</keyword>
<evidence type="ECO:0000256" key="4">
    <source>
        <dbReference type="ARBA" id="ARBA00022448"/>
    </source>
</evidence>
<evidence type="ECO:0000256" key="14">
    <source>
        <dbReference type="SAM" id="Phobius"/>
    </source>
</evidence>
<dbReference type="EMBL" id="JANBTX010000185">
    <property type="protein sequence ID" value="KAJ2684836.1"/>
    <property type="molecule type" value="Genomic_DNA"/>
</dbReference>
<comment type="subcellular location">
    <subcellularLocation>
        <location evidence="1">Nucleus membrane</location>
        <topology evidence="1">Multi-pass membrane protein</topology>
    </subcellularLocation>
    <subcellularLocation>
        <location evidence="2">Nucleus</location>
        <location evidence="2">Nuclear pore complex</location>
    </subcellularLocation>
</comment>
<comment type="similarity">
    <text evidence="3">Belongs to the NDC1 family.</text>
</comment>
<evidence type="ECO:0000256" key="5">
    <source>
        <dbReference type="ARBA" id="ARBA00022692"/>
    </source>
</evidence>
<dbReference type="InterPro" id="IPR019049">
    <property type="entry name" value="Nucleoporin_prot_Ndc1/Nup"/>
</dbReference>
<dbReference type="OrthoDB" id="67850at2759"/>